<dbReference type="AlphaFoldDB" id="A0A2T0GZ09"/>
<gene>
    <name evidence="5" type="primary">dacB</name>
    <name evidence="5" type="ORF">CEP50_05345</name>
</gene>
<feature type="region of interest" description="Disordered" evidence="3">
    <location>
        <begin position="243"/>
        <end position="266"/>
    </location>
</feature>
<feature type="region of interest" description="Disordered" evidence="3">
    <location>
        <begin position="498"/>
        <end position="527"/>
    </location>
</feature>
<name>A0A2T0GZ09_ACTMO</name>
<dbReference type="EMBL" id="PVSR01000004">
    <property type="protein sequence ID" value="PRW64355.1"/>
    <property type="molecule type" value="Genomic_DNA"/>
</dbReference>
<dbReference type="PANTHER" id="PTHR30023">
    <property type="entry name" value="D-ALANYL-D-ALANINE CARBOXYPEPTIDASE"/>
    <property type="match status" value="1"/>
</dbReference>
<dbReference type="Gene3D" id="3.50.80.20">
    <property type="entry name" value="D-Ala-D-Ala carboxypeptidase C, peptidase S13"/>
    <property type="match status" value="1"/>
</dbReference>
<dbReference type="NCBIfam" id="TIGR00666">
    <property type="entry name" value="PBP4"/>
    <property type="match status" value="1"/>
</dbReference>
<dbReference type="PRINTS" id="PR00922">
    <property type="entry name" value="DADACBPTASE3"/>
</dbReference>
<sequence length="539" mass="57751">MSDRVGFVTGVSEAESVRRAVALLIGFLVMVPLTTGAAVREDDPHELRTDLDGILEDPRLDGATVGVVVRDPETGRTLYAKHPHRRMTPASTAKLLTSVAALRVLGTGFRFHTRVLATGERRGPVLAGDLYLRGTGDPSMLARDYRRLAERVAEAGVEVVAGDLLADDTRFDDPELANGWMAVDEPYHYAAPVSALTVAPDTDYDAGSVMVRVRPAAPGQPVHVSTVPETGAIRIVNRARTTTGDTSGVSVHREHGSSRVVVSGGMSSTAPPRRFFRSVPDPTRYALDVFRRALERHGVAVRGSAETARVPGHARTLAEHRSMPLGRLLVPFLKLSNNGHAETLVKTMGERVAGEGSWRAGLRVLRRELAELGLDPRGYRLVDGSGLSTLNTVSPGQLARLLDAVRGEPWFDRWRSALPVAGISERMVGGTLRGRMVGTPAEGNVTAKTGSMTGVSALSGYVHTRTGRELVFSVVFNDFLGSPPRDVQDALAVRLATYGSPPGQRRPDEVSVSGGGPEGVARGEDTFDSPVECSWVKSC</sequence>
<proteinExistence type="inferred from homology"/>
<keyword evidence="4" id="KW-1133">Transmembrane helix</keyword>
<keyword evidence="5" id="KW-0645">Protease</keyword>
<evidence type="ECO:0000256" key="2">
    <source>
        <dbReference type="ARBA" id="ARBA00022801"/>
    </source>
</evidence>
<comment type="caution">
    <text evidence="5">The sequence shown here is derived from an EMBL/GenBank/DDBJ whole genome shotgun (WGS) entry which is preliminary data.</text>
</comment>
<dbReference type="Pfam" id="PF02113">
    <property type="entry name" value="Peptidase_S13"/>
    <property type="match status" value="1"/>
</dbReference>
<comment type="similarity">
    <text evidence="1">Belongs to the peptidase S13 family.</text>
</comment>
<dbReference type="GO" id="GO:0006508">
    <property type="term" value="P:proteolysis"/>
    <property type="evidence" value="ECO:0007669"/>
    <property type="project" value="InterPro"/>
</dbReference>
<feature type="transmembrane region" description="Helical" evidence="4">
    <location>
        <begin position="20"/>
        <end position="39"/>
    </location>
</feature>
<keyword evidence="2" id="KW-0378">Hydrolase</keyword>
<dbReference type="InterPro" id="IPR000667">
    <property type="entry name" value="Peptidase_S13"/>
</dbReference>
<keyword evidence="4" id="KW-0472">Membrane</keyword>
<keyword evidence="5" id="KW-0121">Carboxypeptidase</keyword>
<reference evidence="5 6" key="1">
    <citation type="submission" date="2018-03" db="EMBL/GenBank/DDBJ databases">
        <title>Actinopolyspora mortivallis from Sahara, screening for active biomolecules.</title>
        <authorList>
            <person name="Selama O."/>
            <person name="Wellington E.M.H."/>
            <person name="Hacene H."/>
        </authorList>
    </citation>
    <scope>NUCLEOTIDE SEQUENCE [LARGE SCALE GENOMIC DNA]</scope>
    <source>
        <strain evidence="5 6">M5A</strain>
    </source>
</reference>
<evidence type="ECO:0000256" key="3">
    <source>
        <dbReference type="SAM" id="MobiDB-lite"/>
    </source>
</evidence>
<keyword evidence="4" id="KW-0812">Transmembrane</keyword>
<evidence type="ECO:0000313" key="5">
    <source>
        <dbReference type="EMBL" id="PRW64355.1"/>
    </source>
</evidence>
<dbReference type="GO" id="GO:0000270">
    <property type="term" value="P:peptidoglycan metabolic process"/>
    <property type="evidence" value="ECO:0007669"/>
    <property type="project" value="TreeGrafter"/>
</dbReference>
<organism evidence="5 6">
    <name type="scientific">Actinopolyspora mortivallis</name>
    <dbReference type="NCBI Taxonomy" id="33906"/>
    <lineage>
        <taxon>Bacteria</taxon>
        <taxon>Bacillati</taxon>
        <taxon>Actinomycetota</taxon>
        <taxon>Actinomycetes</taxon>
        <taxon>Actinopolysporales</taxon>
        <taxon>Actinopolysporaceae</taxon>
        <taxon>Actinopolyspora</taxon>
    </lineage>
</organism>
<keyword evidence="6" id="KW-1185">Reference proteome</keyword>
<dbReference type="Proteomes" id="UP000239352">
    <property type="component" value="Unassembled WGS sequence"/>
</dbReference>
<dbReference type="Gene3D" id="3.40.710.10">
    <property type="entry name" value="DD-peptidase/beta-lactamase superfamily"/>
    <property type="match status" value="2"/>
</dbReference>
<dbReference type="InParanoid" id="A0A2T0GZ09"/>
<dbReference type="STRING" id="1050202.GCA_000384035_02089"/>
<dbReference type="InterPro" id="IPR012338">
    <property type="entry name" value="Beta-lactam/transpept-like"/>
</dbReference>
<evidence type="ECO:0000256" key="1">
    <source>
        <dbReference type="ARBA" id="ARBA00006096"/>
    </source>
</evidence>
<evidence type="ECO:0000256" key="4">
    <source>
        <dbReference type="SAM" id="Phobius"/>
    </source>
</evidence>
<accession>A0A2T0GZ09</accession>
<dbReference type="PANTHER" id="PTHR30023:SF0">
    <property type="entry name" value="PENICILLIN-SENSITIVE CARBOXYPEPTIDASE A"/>
    <property type="match status" value="1"/>
</dbReference>
<dbReference type="SUPFAM" id="SSF56601">
    <property type="entry name" value="beta-lactamase/transpeptidase-like"/>
    <property type="match status" value="1"/>
</dbReference>
<protein>
    <submittedName>
        <fullName evidence="5">D-alanyl-D-alanine carboxypeptidase/D-alanyl-D-alanine-endopeptidase</fullName>
    </submittedName>
</protein>
<dbReference type="GO" id="GO:0004185">
    <property type="term" value="F:serine-type carboxypeptidase activity"/>
    <property type="evidence" value="ECO:0007669"/>
    <property type="project" value="InterPro"/>
</dbReference>
<evidence type="ECO:0000313" key="6">
    <source>
        <dbReference type="Proteomes" id="UP000239352"/>
    </source>
</evidence>